<reference evidence="1" key="2">
    <citation type="journal article" date="2023" name="Microbiol Resour">
        <title>Decontamination and Annotation of the Draft Genome Sequence of the Oomycete Lagenidium giganteum ARSEF 373.</title>
        <authorList>
            <person name="Morgan W.R."/>
            <person name="Tartar A."/>
        </authorList>
    </citation>
    <scope>NUCLEOTIDE SEQUENCE</scope>
    <source>
        <strain evidence="1">ARSEF 373</strain>
    </source>
</reference>
<accession>A0AAV2ZBZ0</accession>
<sequence length="109" mass="12440">MYCQTWHCSHGIKHKARATGKKHHKIVRCTGCTARVNAHVAKLEDGTYGVKITPSSSHNHARNERLYAHYAENRSISGDLHTRLELSKPLARLLFVLDLARKRLQVCDR</sequence>
<evidence type="ECO:0000313" key="1">
    <source>
        <dbReference type="EMBL" id="DBA02718.1"/>
    </source>
</evidence>
<protein>
    <submittedName>
        <fullName evidence="1">Uncharacterized protein</fullName>
    </submittedName>
</protein>
<organism evidence="1 2">
    <name type="scientific">Lagenidium giganteum</name>
    <dbReference type="NCBI Taxonomy" id="4803"/>
    <lineage>
        <taxon>Eukaryota</taxon>
        <taxon>Sar</taxon>
        <taxon>Stramenopiles</taxon>
        <taxon>Oomycota</taxon>
        <taxon>Peronosporomycetes</taxon>
        <taxon>Pythiales</taxon>
        <taxon>Pythiaceae</taxon>
    </lineage>
</organism>
<dbReference type="Proteomes" id="UP001146120">
    <property type="component" value="Unassembled WGS sequence"/>
</dbReference>
<proteinExistence type="predicted"/>
<evidence type="ECO:0000313" key="2">
    <source>
        <dbReference type="Proteomes" id="UP001146120"/>
    </source>
</evidence>
<reference evidence="1" key="1">
    <citation type="submission" date="2022-11" db="EMBL/GenBank/DDBJ databases">
        <authorList>
            <person name="Morgan W.R."/>
            <person name="Tartar A."/>
        </authorList>
    </citation>
    <scope>NUCLEOTIDE SEQUENCE</scope>
    <source>
        <strain evidence="1">ARSEF 373</strain>
    </source>
</reference>
<gene>
    <name evidence="1" type="ORF">N0F65_010543</name>
</gene>
<keyword evidence="2" id="KW-1185">Reference proteome</keyword>
<dbReference type="AlphaFoldDB" id="A0AAV2ZBZ0"/>
<name>A0AAV2ZBZ0_9STRA</name>
<dbReference type="EMBL" id="DAKRPA010000028">
    <property type="protein sequence ID" value="DBA02718.1"/>
    <property type="molecule type" value="Genomic_DNA"/>
</dbReference>
<comment type="caution">
    <text evidence="1">The sequence shown here is derived from an EMBL/GenBank/DDBJ whole genome shotgun (WGS) entry which is preliminary data.</text>
</comment>